<dbReference type="Pfam" id="PF05751">
    <property type="entry name" value="FixH"/>
    <property type="match status" value="1"/>
</dbReference>
<dbReference type="PIRSF" id="PIRSF011386">
    <property type="entry name" value="FixH"/>
    <property type="match status" value="1"/>
</dbReference>
<dbReference type="InterPro" id="IPR018037">
    <property type="entry name" value="FixH_proteobacterial"/>
</dbReference>
<gene>
    <name evidence="2" type="ORF">SAMN04488056_102549</name>
</gene>
<evidence type="ECO:0000313" key="3">
    <source>
        <dbReference type="Proteomes" id="UP000199236"/>
    </source>
</evidence>
<dbReference type="AlphaFoldDB" id="A0A1I5DBR3"/>
<reference evidence="2 3" key="1">
    <citation type="submission" date="2016-10" db="EMBL/GenBank/DDBJ databases">
        <authorList>
            <person name="de Groot N.N."/>
        </authorList>
    </citation>
    <scope>NUCLEOTIDE SEQUENCE [LARGE SCALE GENOMIC DNA]</scope>
    <source>
        <strain evidence="2 3">CGMCC 1.9157</strain>
    </source>
</reference>
<accession>A0A1I5DBR3</accession>
<evidence type="ECO:0000313" key="2">
    <source>
        <dbReference type="EMBL" id="SFN96704.1"/>
    </source>
</evidence>
<organism evidence="2 3">
    <name type="scientific">Cohaesibacter marisflavi</name>
    <dbReference type="NCBI Taxonomy" id="655353"/>
    <lineage>
        <taxon>Bacteria</taxon>
        <taxon>Pseudomonadati</taxon>
        <taxon>Pseudomonadota</taxon>
        <taxon>Alphaproteobacteria</taxon>
        <taxon>Hyphomicrobiales</taxon>
        <taxon>Cohaesibacteraceae</taxon>
    </lineage>
</organism>
<keyword evidence="1" id="KW-1133">Transmembrane helix</keyword>
<keyword evidence="3" id="KW-1185">Reference proteome</keyword>
<keyword evidence="1" id="KW-0472">Membrane</keyword>
<name>A0A1I5DBR3_9HYPH</name>
<dbReference type="STRING" id="655353.SAMN04488056_102549"/>
<feature type="transmembrane region" description="Helical" evidence="1">
    <location>
        <begin position="17"/>
        <end position="39"/>
    </location>
</feature>
<proteinExistence type="predicted"/>
<protein>
    <submittedName>
        <fullName evidence="2">Nitrogen fixation protein FixH</fullName>
    </submittedName>
</protein>
<dbReference type="Proteomes" id="UP000199236">
    <property type="component" value="Unassembled WGS sequence"/>
</dbReference>
<dbReference type="RefSeq" id="WP_090070107.1">
    <property type="nucleotide sequence ID" value="NZ_FOVR01000002.1"/>
</dbReference>
<dbReference type="InterPro" id="IPR008620">
    <property type="entry name" value="FixH"/>
</dbReference>
<dbReference type="EMBL" id="FOVR01000002">
    <property type="protein sequence ID" value="SFN96704.1"/>
    <property type="molecule type" value="Genomic_DNA"/>
</dbReference>
<keyword evidence="1" id="KW-0812">Transmembrane</keyword>
<dbReference type="OrthoDB" id="1495896at2"/>
<evidence type="ECO:0000256" key="1">
    <source>
        <dbReference type="SAM" id="Phobius"/>
    </source>
</evidence>
<sequence length="166" mass="18836">MAVTTDKAEKKFTGKHMLLWLFGFFGVMFIANGFFVYYARTSWPGVVEESPYQASQNYNKTLAEAAAQNERDWHMQLALKRSQQKAFLVIDAKDKDGQPLTDLTINATVGRQVTEEFDHVLTLSPSGDGIYQGEIGMLDPGRWRVEFEALQQGQKLFQTHEVIALK</sequence>